<dbReference type="AlphaFoldDB" id="A0A3N6S7M8"/>
<comment type="caution">
    <text evidence="2">The sequence shown here is derived from an EMBL/GenBank/DDBJ whole genome shotgun (WGS) entry which is preliminary data.</text>
</comment>
<proteinExistence type="predicted"/>
<dbReference type="InterPro" id="IPR009270">
    <property type="entry name" value="DUF927"/>
</dbReference>
<feature type="domain" description="DUF927" evidence="1">
    <location>
        <begin position="388"/>
        <end position="649"/>
    </location>
</feature>
<dbReference type="Pfam" id="PF06048">
    <property type="entry name" value="DUF927"/>
    <property type="match status" value="1"/>
</dbReference>
<gene>
    <name evidence="2" type="ORF">EB241_17170</name>
</gene>
<keyword evidence="3" id="KW-1185">Reference proteome</keyword>
<evidence type="ECO:0000313" key="3">
    <source>
        <dbReference type="Proteomes" id="UP000279457"/>
    </source>
</evidence>
<dbReference type="OrthoDB" id="784829at2"/>
<accession>A0A3N6S7M8</accession>
<sequence>MALIRYSRGVKRAIKTVEQRSATSEDDFIDKILSDVASAKYQQFFCAPVRKGSHPKGAKDTGYQGEKYWRLSAHVEPWRVARFDCDGFNNLQTFEALKAYLQKFKGFLYTTTNYTPTTPRCRFVILLDAEVNRDEGKRVCQSIAAEIDSYLQDSADLIGDWQPVILWDESVYLAEQQCYMPVADPTGNLKTKTGEKVTDAITLRFDGELANVAHYLAIVPEEPKRRRSSTGKVLRDHTDTPEADPTTSEYWALWEGIDQHTMDDLRSALFSPGMIKISEGARKPWQAVIASLCYLKGTPYEDAAYQLALDWSEAGGAAFDMAVFSRTWETSRADLTSYKAIFADAQRKGWENPQTLRPYTEKEKTGFYMTGDGLMENYETGSKGAKGILVRKISAAFAVRGRTRDAYGDNWGRLVEFCDFDGETKHYVVPDEHLHKQGSDVPQRLAAMGLWINSGMAKSLLTYLNITSATRRITCTAITGWHDGKVFVLPDRSVGKDADSVMYQHRGRDKCQLAQAGTLTEWQQYIAAKCAGNSRLVFSVCVALAAPLMDVTGMDGGVFSLLGASTKGKSTVQHVAASVWGKGTTSGGYVRTWNTSLVGLEVMATTHNDLPLILDELKAVSPKIVGSTAYMLAMGRGKERGTKDITLREVLQWRTLVLASSERPFDSYLKAAGETVEAGQQARFVDVPAIVSETTGLFDTLHGLEHTEEYSKQFADGLNRSAATYYGAAGITWLEYLTCSVRSKLIARVDTLREDFRQQYRSQNTGAQLDRVMERFTLCAVAGEVATAAGITGWQEGEAFKGVGSCFLAYVADRGTLRDMEGVNGIDHLRQYLSANGPVNFMRDTTDRVRVHDGYIALLDGGSANPRFDNLDIGAPEQANEGVAECYWIIPEAMQRILANHNFKATMDTLEAMGALLSAKGKDGKIDYNPRKNDPVFNKRRRYYRIDANALFS</sequence>
<name>A0A3N6S7M8_9GAMM</name>
<dbReference type="Proteomes" id="UP000279457">
    <property type="component" value="Unassembled WGS sequence"/>
</dbReference>
<evidence type="ECO:0000313" key="2">
    <source>
        <dbReference type="EMBL" id="RQM37130.1"/>
    </source>
</evidence>
<reference evidence="2 3" key="1">
    <citation type="submission" date="2018-10" db="EMBL/GenBank/DDBJ databases">
        <title>Draft genome sequence for the type isolate of Erwinia psidii, agent causal of bacterial blight in guava (Psidium guajava) and wilt and die-back of Eucalyptus spp.</title>
        <authorList>
            <person name="Hermenegildo P.S."/>
            <person name="Santos S.A."/>
            <person name="Guimaraes L.M.S."/>
            <person name="Vidigal P.M.P."/>
            <person name="Pereira I.C."/>
            <person name="Badel J.L."/>
            <person name="Alfenas-Zerbini P."/>
            <person name="Ferreira M.A.S.V."/>
            <person name="Alfenas A.C."/>
        </authorList>
    </citation>
    <scope>NUCLEOTIDE SEQUENCE [LARGE SCALE GENOMIC DNA]</scope>
    <source>
        <strain evidence="2 3">IBSBF 435</strain>
    </source>
</reference>
<dbReference type="EMBL" id="RHHM01000014">
    <property type="protein sequence ID" value="RQM37130.1"/>
    <property type="molecule type" value="Genomic_DNA"/>
</dbReference>
<organism evidence="2 3">
    <name type="scientific">Erwinia psidii</name>
    <dbReference type="NCBI Taxonomy" id="69224"/>
    <lineage>
        <taxon>Bacteria</taxon>
        <taxon>Pseudomonadati</taxon>
        <taxon>Pseudomonadota</taxon>
        <taxon>Gammaproteobacteria</taxon>
        <taxon>Enterobacterales</taxon>
        <taxon>Erwiniaceae</taxon>
        <taxon>Erwinia</taxon>
    </lineage>
</organism>
<dbReference type="RefSeq" id="WP_124234240.1">
    <property type="nucleotide sequence ID" value="NZ_RHHM01000014.1"/>
</dbReference>
<evidence type="ECO:0000259" key="1">
    <source>
        <dbReference type="Pfam" id="PF06048"/>
    </source>
</evidence>
<protein>
    <submittedName>
        <fullName evidence="2">DUF927 domain-containing protein</fullName>
    </submittedName>
</protein>